<dbReference type="AlphaFoldDB" id="S7Q9U2"/>
<reference evidence="1 2" key="1">
    <citation type="journal article" date="2013" name="Nat. Commun.">
        <title>Genome analysis reveals insights into physiology and longevity of the Brandt's bat Myotis brandtii.</title>
        <authorList>
            <person name="Seim I."/>
            <person name="Fang X."/>
            <person name="Xiong Z."/>
            <person name="Lobanov A.V."/>
            <person name="Huang Z."/>
            <person name="Ma S."/>
            <person name="Feng Y."/>
            <person name="Turanov A.A."/>
            <person name="Zhu Y."/>
            <person name="Lenz T.L."/>
            <person name="Gerashchenko M.V."/>
            <person name="Fan D."/>
            <person name="Hee Yim S."/>
            <person name="Yao X."/>
            <person name="Jordan D."/>
            <person name="Xiong Y."/>
            <person name="Ma Y."/>
            <person name="Lyapunov A.N."/>
            <person name="Chen G."/>
            <person name="Kulakova O.I."/>
            <person name="Sun Y."/>
            <person name="Lee S.G."/>
            <person name="Bronson R.T."/>
            <person name="Moskalev A.A."/>
            <person name="Sunyaev S.R."/>
            <person name="Zhang G."/>
            <person name="Krogh A."/>
            <person name="Wang J."/>
            <person name="Gladyshev V.N."/>
        </authorList>
    </citation>
    <scope>NUCLEOTIDE SEQUENCE [LARGE SCALE GENOMIC DNA]</scope>
</reference>
<protein>
    <submittedName>
        <fullName evidence="1">Beclin-1-like protein 1</fullName>
    </submittedName>
</protein>
<dbReference type="EMBL" id="KE164406">
    <property type="protein sequence ID" value="EPQ17782.1"/>
    <property type="molecule type" value="Genomic_DNA"/>
</dbReference>
<accession>S7Q9U2</accession>
<evidence type="ECO:0000313" key="1">
    <source>
        <dbReference type="EMBL" id="EPQ17782.1"/>
    </source>
</evidence>
<evidence type="ECO:0000313" key="2">
    <source>
        <dbReference type="Proteomes" id="UP000052978"/>
    </source>
</evidence>
<dbReference type="Proteomes" id="UP000052978">
    <property type="component" value="Unassembled WGS sequence"/>
</dbReference>
<gene>
    <name evidence="1" type="ORF">D623_10008001</name>
</gene>
<organism evidence="1 2">
    <name type="scientific">Myotis brandtii</name>
    <name type="common">Brandt's bat</name>
    <dbReference type="NCBI Taxonomy" id="109478"/>
    <lineage>
        <taxon>Eukaryota</taxon>
        <taxon>Metazoa</taxon>
        <taxon>Chordata</taxon>
        <taxon>Craniata</taxon>
        <taxon>Vertebrata</taxon>
        <taxon>Euteleostomi</taxon>
        <taxon>Mammalia</taxon>
        <taxon>Eutheria</taxon>
        <taxon>Laurasiatheria</taxon>
        <taxon>Chiroptera</taxon>
        <taxon>Yangochiroptera</taxon>
        <taxon>Vespertilionidae</taxon>
        <taxon>Myotis</taxon>
    </lineage>
</organism>
<keyword evidence="2" id="KW-1185">Reference proteome</keyword>
<feature type="non-terminal residue" evidence="1">
    <location>
        <position position="1"/>
    </location>
</feature>
<name>S7Q9U2_MYOBR</name>
<sequence>IPDDGEMSRDDPSHFTLLGELASERTLSSIQRTIADLCDVLPGEEMDHPLCEDCTDSLLGQLDKQLRISESDSQTYKRCLETRDG</sequence>
<proteinExistence type="predicted"/>